<evidence type="ECO:0000313" key="3">
    <source>
        <dbReference type="Proteomes" id="UP001237448"/>
    </source>
</evidence>
<dbReference type="PANTHER" id="PTHR34203:SF15">
    <property type="entry name" value="SLL1173 PROTEIN"/>
    <property type="match status" value="1"/>
</dbReference>
<accession>A0ABU0FJL3</accession>
<gene>
    <name evidence="2" type="ORF">J3R73_004587</name>
</gene>
<dbReference type="SUPFAM" id="SSF53335">
    <property type="entry name" value="S-adenosyl-L-methionine-dependent methyltransferases"/>
    <property type="match status" value="1"/>
</dbReference>
<organism evidence="2 3">
    <name type="scientific">Labrys monachus</name>
    <dbReference type="NCBI Taxonomy" id="217067"/>
    <lineage>
        <taxon>Bacteria</taxon>
        <taxon>Pseudomonadati</taxon>
        <taxon>Pseudomonadota</taxon>
        <taxon>Alphaproteobacteria</taxon>
        <taxon>Hyphomicrobiales</taxon>
        <taxon>Xanthobacteraceae</taxon>
        <taxon>Labrys</taxon>
    </lineage>
</organism>
<comment type="caution">
    <text evidence="2">The sequence shown here is derived from an EMBL/GenBank/DDBJ whole genome shotgun (WGS) entry which is preliminary data.</text>
</comment>
<keyword evidence="3" id="KW-1185">Reference proteome</keyword>
<protein>
    <submittedName>
        <fullName evidence="2">FkbM family methyltransferase</fullName>
    </submittedName>
</protein>
<sequence length="285" mass="31690">MYEKFELTSESLARIEIHKVYEPLQPYFLMEVCRAFKVSLFIDVGANVGPYTLLMASLPAVNKVHSFEPSPKAFEHLQSNIVANKLVQRVVLHKKAASSNIHAARFGIANDLSGTNSIVDTSIHSLQSFSSQIDVDCVTLDEVVKESGRVIGLKIDTEGHDLEVLMGAKSILTNNRCILQIEGYDDTAAEIMELLQPLGYRRIIKFGPDYYFSNLPEFQFPETVLNLVEISISTMIEERISQPSAKPSSPAARMNFGGIFTLELNGALGSYARYIRSRLRGRGGK</sequence>
<keyword evidence="2" id="KW-0808">Transferase</keyword>
<dbReference type="Gene3D" id="3.40.50.150">
    <property type="entry name" value="Vaccinia Virus protein VP39"/>
    <property type="match status" value="1"/>
</dbReference>
<dbReference type="PANTHER" id="PTHR34203">
    <property type="entry name" value="METHYLTRANSFERASE, FKBM FAMILY PROTEIN"/>
    <property type="match status" value="1"/>
</dbReference>
<proteinExistence type="predicted"/>
<dbReference type="InterPro" id="IPR052514">
    <property type="entry name" value="SAM-dependent_MTase"/>
</dbReference>
<evidence type="ECO:0000259" key="1">
    <source>
        <dbReference type="Pfam" id="PF05050"/>
    </source>
</evidence>
<dbReference type="GO" id="GO:0008168">
    <property type="term" value="F:methyltransferase activity"/>
    <property type="evidence" value="ECO:0007669"/>
    <property type="project" value="UniProtKB-KW"/>
</dbReference>
<name>A0ABU0FJL3_9HYPH</name>
<feature type="domain" description="Methyltransferase FkbM" evidence="1">
    <location>
        <begin position="43"/>
        <end position="201"/>
    </location>
</feature>
<dbReference type="RefSeq" id="WP_307432519.1">
    <property type="nucleotide sequence ID" value="NZ_JAUSVK010000001.1"/>
</dbReference>
<dbReference type="EMBL" id="JAUSVK010000001">
    <property type="protein sequence ID" value="MDQ0394795.1"/>
    <property type="molecule type" value="Genomic_DNA"/>
</dbReference>
<dbReference type="NCBIfam" id="TIGR01444">
    <property type="entry name" value="fkbM_fam"/>
    <property type="match status" value="1"/>
</dbReference>
<reference evidence="2 3" key="1">
    <citation type="submission" date="2023-07" db="EMBL/GenBank/DDBJ databases">
        <title>Genomic Encyclopedia of Type Strains, Phase IV (KMG-IV): sequencing the most valuable type-strain genomes for metagenomic binning, comparative biology and taxonomic classification.</title>
        <authorList>
            <person name="Goeker M."/>
        </authorList>
    </citation>
    <scope>NUCLEOTIDE SEQUENCE [LARGE SCALE GENOMIC DNA]</scope>
    <source>
        <strain evidence="2 3">DSM 5896</strain>
    </source>
</reference>
<keyword evidence="2" id="KW-0489">Methyltransferase</keyword>
<dbReference type="InterPro" id="IPR029063">
    <property type="entry name" value="SAM-dependent_MTases_sf"/>
</dbReference>
<dbReference type="Pfam" id="PF05050">
    <property type="entry name" value="Methyltransf_21"/>
    <property type="match status" value="1"/>
</dbReference>
<dbReference type="Proteomes" id="UP001237448">
    <property type="component" value="Unassembled WGS sequence"/>
</dbReference>
<evidence type="ECO:0000313" key="2">
    <source>
        <dbReference type="EMBL" id="MDQ0394795.1"/>
    </source>
</evidence>
<dbReference type="InterPro" id="IPR006342">
    <property type="entry name" value="FkbM_mtfrase"/>
</dbReference>
<dbReference type="GO" id="GO:0032259">
    <property type="term" value="P:methylation"/>
    <property type="evidence" value="ECO:0007669"/>
    <property type="project" value="UniProtKB-KW"/>
</dbReference>